<dbReference type="EMBL" id="JAOYOD010000001">
    <property type="protein sequence ID" value="MCV9388721.1"/>
    <property type="molecule type" value="Genomic_DNA"/>
</dbReference>
<accession>A0ABT3CYE9</accession>
<protein>
    <recommendedName>
        <fullName evidence="3">YbbR-like protein</fullName>
    </recommendedName>
</protein>
<gene>
    <name evidence="1" type="ORF">N7U62_18715</name>
</gene>
<evidence type="ECO:0008006" key="3">
    <source>
        <dbReference type="Google" id="ProtNLM"/>
    </source>
</evidence>
<dbReference type="InterPro" id="IPR053154">
    <property type="entry name" value="c-di-AMP_regulator"/>
</dbReference>
<evidence type="ECO:0000313" key="1">
    <source>
        <dbReference type="EMBL" id="MCV9388721.1"/>
    </source>
</evidence>
<keyword evidence="2" id="KW-1185">Reference proteome</keyword>
<proteinExistence type="predicted"/>
<comment type="caution">
    <text evidence="1">The sequence shown here is derived from an EMBL/GenBank/DDBJ whole genome shotgun (WGS) entry which is preliminary data.</text>
</comment>
<dbReference type="Proteomes" id="UP001300692">
    <property type="component" value="Unassembled WGS sequence"/>
</dbReference>
<sequence length="317" mass="36594">MSLFRFFAPGLKENWKVVLLSILGATTFWFFNAMNKNYSTRLDYPVSYQFNRDSVVIVEPLAKNVKIVVSSGGWNLLRKTLRINATPIQIPLDNPTEIRFLTRTSLIPLISDQLDGLKLTYVVTDTMFFHIEDKVVSKRPIAVDSVNVPLKDSYRIVSPIRLENDSATFTGPKSLMHQLPETVFVRFDEKDIDGNFDEELKFETEKIIKAEPAETNVKFEVNHFLYKDITIPIEFLHFPEDSSALPQERDIKIFYTINENFEDEVNASDFSVTVDFTMFNERDSTVTPILMYAHDKALDIVLALDRVKIEFPPESFR</sequence>
<dbReference type="PANTHER" id="PTHR37804:SF1">
    <property type="entry name" value="CDAA REGULATORY PROTEIN CDAR"/>
    <property type="match status" value="1"/>
</dbReference>
<name>A0ABT3CYE9_9BACT</name>
<reference evidence="1 2" key="1">
    <citation type="submission" date="2022-10" db="EMBL/GenBank/DDBJ databases">
        <title>Comparative genomics and taxonomic characterization of three novel marine species of genus Reichenbachiella exhibiting antioxidant and polysaccharide degradation activities.</title>
        <authorList>
            <person name="Muhammad N."/>
            <person name="Lee Y.-J."/>
            <person name="Ko J."/>
            <person name="Kim S.-G."/>
        </authorList>
    </citation>
    <scope>NUCLEOTIDE SEQUENCE [LARGE SCALE GENOMIC DNA]</scope>
    <source>
        <strain evidence="1 2">ABR2-5</strain>
    </source>
</reference>
<dbReference type="PANTHER" id="PTHR37804">
    <property type="entry name" value="CDAA REGULATORY PROTEIN CDAR"/>
    <property type="match status" value="1"/>
</dbReference>
<organism evidence="1 2">
    <name type="scientific">Reichenbachiella ulvae</name>
    <dbReference type="NCBI Taxonomy" id="2980104"/>
    <lineage>
        <taxon>Bacteria</taxon>
        <taxon>Pseudomonadati</taxon>
        <taxon>Bacteroidota</taxon>
        <taxon>Cytophagia</taxon>
        <taxon>Cytophagales</taxon>
        <taxon>Reichenbachiellaceae</taxon>
        <taxon>Reichenbachiella</taxon>
    </lineage>
</organism>
<dbReference type="RefSeq" id="WP_264139615.1">
    <property type="nucleotide sequence ID" value="NZ_JAOYOD010000001.1"/>
</dbReference>
<evidence type="ECO:0000313" key="2">
    <source>
        <dbReference type="Proteomes" id="UP001300692"/>
    </source>
</evidence>